<dbReference type="Proteomes" id="UP000019462">
    <property type="component" value="Unassembled WGS sequence"/>
</dbReference>
<dbReference type="HOGENOM" id="CLU_2039036_0_0_1"/>
<name>W3VDS7_MOEAP</name>
<keyword evidence="1" id="KW-0472">Membrane</keyword>
<reference evidence="2 3" key="1">
    <citation type="journal article" date="2014" name="Genome Announc.">
        <title>Genome sequence of the basidiomycetous fungus Pseudozyma aphidis DSM70725, an efficient producer of biosurfactant mannosylerythritol lipids.</title>
        <authorList>
            <person name="Lorenz S."/>
            <person name="Guenther M."/>
            <person name="Grumaz C."/>
            <person name="Rupp S."/>
            <person name="Zibek S."/>
            <person name="Sohn K."/>
        </authorList>
    </citation>
    <scope>NUCLEOTIDE SEQUENCE [LARGE SCALE GENOMIC DNA]</scope>
    <source>
        <strain evidence="3">ATCC 32657 / CBS 517.83 / DSM 70725 / JCM 10318 / NBRC 10182 / NRRL Y-7954 / St-0401</strain>
    </source>
</reference>
<evidence type="ECO:0000313" key="3">
    <source>
        <dbReference type="Proteomes" id="UP000019462"/>
    </source>
</evidence>
<feature type="transmembrane region" description="Helical" evidence="1">
    <location>
        <begin position="44"/>
        <end position="63"/>
    </location>
</feature>
<dbReference type="OrthoDB" id="2555807at2759"/>
<evidence type="ECO:0000313" key="2">
    <source>
        <dbReference type="EMBL" id="ETS59699.1"/>
    </source>
</evidence>
<comment type="caution">
    <text evidence="2">The sequence shown here is derived from an EMBL/GenBank/DDBJ whole genome shotgun (WGS) entry which is preliminary data.</text>
</comment>
<keyword evidence="1" id="KW-0812">Transmembrane</keyword>
<dbReference type="EMBL" id="AWNI01000041">
    <property type="protein sequence ID" value="ETS59699.1"/>
    <property type="molecule type" value="Genomic_DNA"/>
</dbReference>
<organism evidence="2 3">
    <name type="scientific">Moesziomyces aphidis</name>
    <name type="common">Pseudozyma aphidis</name>
    <dbReference type="NCBI Taxonomy" id="84754"/>
    <lineage>
        <taxon>Eukaryota</taxon>
        <taxon>Fungi</taxon>
        <taxon>Dikarya</taxon>
        <taxon>Basidiomycota</taxon>
        <taxon>Ustilaginomycotina</taxon>
        <taxon>Ustilaginomycetes</taxon>
        <taxon>Ustilaginales</taxon>
        <taxon>Ustilaginaceae</taxon>
        <taxon>Moesziomyces</taxon>
    </lineage>
</organism>
<accession>W3VDS7</accession>
<keyword evidence="1" id="KW-1133">Transmembrane helix</keyword>
<keyword evidence="3" id="KW-1185">Reference proteome</keyword>
<evidence type="ECO:0000256" key="1">
    <source>
        <dbReference type="SAM" id="Phobius"/>
    </source>
</evidence>
<feature type="transmembrane region" description="Helical" evidence="1">
    <location>
        <begin position="84"/>
        <end position="103"/>
    </location>
</feature>
<dbReference type="AlphaFoldDB" id="W3VDS7"/>
<protein>
    <submittedName>
        <fullName evidence="2">Uncharacterized protein</fullName>
    </submittedName>
</protein>
<proteinExistence type="predicted"/>
<gene>
    <name evidence="2" type="ORF">PaG_06217</name>
</gene>
<sequence>MTDMIGFLVVITGYKTIAHARQGNYAAHRTWARFHTYAGFAIPVQRACQGLLFAVAMLIPLLPKSILQRFDYPSSDEAIHKAELGSQGLAVLLAGITSAIIVYRDVFRRPARREHAKPELN</sequence>